<accession>A0A7G7G8Z0</accession>
<dbReference type="AlphaFoldDB" id="A0A7G7G8Z0"/>
<evidence type="ECO:0000313" key="1">
    <source>
        <dbReference type="EMBL" id="QNF33624.1"/>
    </source>
</evidence>
<dbReference type="GO" id="GO:0019825">
    <property type="term" value="F:oxygen binding"/>
    <property type="evidence" value="ECO:0007669"/>
    <property type="project" value="InterPro"/>
</dbReference>
<gene>
    <name evidence="1" type="ORF">HUW51_13170</name>
</gene>
<evidence type="ECO:0000313" key="2">
    <source>
        <dbReference type="Proteomes" id="UP000515237"/>
    </source>
</evidence>
<dbReference type="Proteomes" id="UP000515237">
    <property type="component" value="Chromosome"/>
</dbReference>
<dbReference type="RefSeq" id="WP_185270105.1">
    <property type="nucleotide sequence ID" value="NZ_CP055156.1"/>
</dbReference>
<reference evidence="1 2" key="1">
    <citation type="journal article" date="2018" name="Int. J. Syst. Evol. Microbiol.">
        <title>Adhaeribacter swui sp. nov., isolated from wet mud.</title>
        <authorList>
            <person name="Kim D.U."/>
            <person name="Kim K.W."/>
            <person name="Kang M.S."/>
            <person name="Kim J.Y."/>
            <person name="Jang J.H."/>
            <person name="Kim M.K."/>
        </authorList>
    </citation>
    <scope>NUCLEOTIDE SEQUENCE [LARGE SCALE GENOMIC DNA]</scope>
    <source>
        <strain evidence="1 2">KCTC 52873</strain>
    </source>
</reference>
<sequence length="123" mass="14327">MKTLKNDIVTTQDINELVEAFYQKIKAQPYLCALFDQLSPRDWTQHLFQMKNFWNSVLLKSASFTGHPLILHAFLPAEQAQVKEWIYLFHETVEEHFTGPTANVAQSLADKIRRIFTYTAPEL</sequence>
<dbReference type="CDD" id="cd08916">
    <property type="entry name" value="TrHb3_P"/>
    <property type="match status" value="1"/>
</dbReference>
<organism evidence="1 2">
    <name type="scientific">Adhaeribacter swui</name>
    <dbReference type="NCBI Taxonomy" id="2086471"/>
    <lineage>
        <taxon>Bacteria</taxon>
        <taxon>Pseudomonadati</taxon>
        <taxon>Bacteroidota</taxon>
        <taxon>Cytophagia</taxon>
        <taxon>Cytophagales</taxon>
        <taxon>Hymenobacteraceae</taxon>
        <taxon>Adhaeribacter</taxon>
    </lineage>
</organism>
<dbReference type="InterPro" id="IPR012292">
    <property type="entry name" value="Globin/Proto"/>
</dbReference>
<dbReference type="GO" id="GO:0020037">
    <property type="term" value="F:heme binding"/>
    <property type="evidence" value="ECO:0007669"/>
    <property type="project" value="InterPro"/>
</dbReference>
<dbReference type="Gene3D" id="1.10.490.10">
    <property type="entry name" value="Globins"/>
    <property type="match status" value="1"/>
</dbReference>
<dbReference type="InterPro" id="IPR009050">
    <property type="entry name" value="Globin-like_sf"/>
</dbReference>
<proteinExistence type="predicted"/>
<dbReference type="SUPFAM" id="SSF46458">
    <property type="entry name" value="Globin-like"/>
    <property type="match status" value="1"/>
</dbReference>
<protein>
    <submittedName>
        <fullName evidence="1">Group III truncated hemoglobin</fullName>
    </submittedName>
</protein>
<name>A0A7G7G8Z0_9BACT</name>
<keyword evidence="2" id="KW-1185">Reference proteome</keyword>
<dbReference type="EMBL" id="CP055156">
    <property type="protein sequence ID" value="QNF33624.1"/>
    <property type="molecule type" value="Genomic_DNA"/>
</dbReference>
<dbReference type="KEGG" id="aswu:HUW51_13170"/>